<feature type="domain" description="F-box" evidence="1">
    <location>
        <begin position="23"/>
        <end position="69"/>
    </location>
</feature>
<dbReference type="Pfam" id="PF00646">
    <property type="entry name" value="F-box"/>
    <property type="match status" value="1"/>
</dbReference>
<dbReference type="InterPro" id="IPR055290">
    <property type="entry name" value="At3g26010-like"/>
</dbReference>
<dbReference type="InterPro" id="IPR036047">
    <property type="entry name" value="F-box-like_dom_sf"/>
</dbReference>
<evidence type="ECO:0000313" key="2">
    <source>
        <dbReference type="EMBL" id="RCV44165.1"/>
    </source>
</evidence>
<dbReference type="OrthoDB" id="581708at2759"/>
<sequence length="186" mass="20627">MWCGEVYPLSSAGSAEEEVPAKRYPAASLTDELLVEILRRLPVRSVCHFKCVSRSWRNLISDPGHRKKLPQTLVGFFYQSLSGERFPCLAHHFTNVTGKGIPFIYPSFSYLPVYSSDVVPLDCCNGLLLCHCFQSGPGDSDGVRPFLYAVCNPATEKWVMLPVGSWASGEVRTARLPRPLAAFPCD</sequence>
<dbReference type="SMART" id="SM00256">
    <property type="entry name" value="FBOX"/>
    <property type="match status" value="1"/>
</dbReference>
<dbReference type="FunFam" id="1.20.1280.50:FF:000078">
    <property type="entry name" value="F-box family protein"/>
    <property type="match status" value="1"/>
</dbReference>
<organism evidence="2">
    <name type="scientific">Setaria italica</name>
    <name type="common">Foxtail millet</name>
    <name type="synonym">Panicum italicum</name>
    <dbReference type="NCBI Taxonomy" id="4555"/>
    <lineage>
        <taxon>Eukaryota</taxon>
        <taxon>Viridiplantae</taxon>
        <taxon>Streptophyta</taxon>
        <taxon>Embryophyta</taxon>
        <taxon>Tracheophyta</taxon>
        <taxon>Spermatophyta</taxon>
        <taxon>Magnoliopsida</taxon>
        <taxon>Liliopsida</taxon>
        <taxon>Poales</taxon>
        <taxon>Poaceae</taxon>
        <taxon>PACMAD clade</taxon>
        <taxon>Panicoideae</taxon>
        <taxon>Panicodae</taxon>
        <taxon>Paniceae</taxon>
        <taxon>Cenchrinae</taxon>
        <taxon>Setaria</taxon>
    </lineage>
</organism>
<dbReference type="SUPFAM" id="SSF81383">
    <property type="entry name" value="F-box domain"/>
    <property type="match status" value="1"/>
</dbReference>
<dbReference type="PANTHER" id="PTHR35546">
    <property type="entry name" value="F-BOX PROTEIN INTERACTION DOMAIN PROTEIN-RELATED"/>
    <property type="match status" value="1"/>
</dbReference>
<dbReference type="AlphaFoldDB" id="A0A368SP11"/>
<dbReference type="PROSITE" id="PS50181">
    <property type="entry name" value="FBOX"/>
    <property type="match status" value="1"/>
</dbReference>
<name>A0A368SP11_SETIT</name>
<dbReference type="Gene3D" id="1.20.1280.50">
    <property type="match status" value="1"/>
</dbReference>
<reference evidence="2" key="2">
    <citation type="submission" date="2015-07" db="EMBL/GenBank/DDBJ databases">
        <authorList>
            <person name="Noorani M."/>
        </authorList>
    </citation>
    <scope>NUCLEOTIDE SEQUENCE</scope>
    <source>
        <strain evidence="2">Yugu1</strain>
    </source>
</reference>
<dbReference type="PANTHER" id="PTHR35546:SF105">
    <property type="entry name" value="OS05G0139200 PROTEIN"/>
    <property type="match status" value="1"/>
</dbReference>
<reference evidence="2" key="1">
    <citation type="journal article" date="2012" name="Nat. Biotechnol.">
        <title>Reference genome sequence of the model plant Setaria.</title>
        <authorList>
            <person name="Bennetzen J.L."/>
            <person name="Schmutz J."/>
            <person name="Wang H."/>
            <person name="Percifield R."/>
            <person name="Hawkins J."/>
            <person name="Pontaroli A.C."/>
            <person name="Estep M."/>
            <person name="Feng L."/>
            <person name="Vaughn J.N."/>
            <person name="Grimwood J."/>
            <person name="Jenkins J."/>
            <person name="Barry K."/>
            <person name="Lindquist E."/>
            <person name="Hellsten U."/>
            <person name="Deshpande S."/>
            <person name="Wang X."/>
            <person name="Wu X."/>
            <person name="Mitros T."/>
            <person name="Triplett J."/>
            <person name="Yang X."/>
            <person name="Ye C.Y."/>
            <person name="Mauro-Herrera M."/>
            <person name="Wang L."/>
            <person name="Li P."/>
            <person name="Sharma M."/>
            <person name="Sharma R."/>
            <person name="Ronald P.C."/>
            <person name="Panaud O."/>
            <person name="Kellogg E.A."/>
            <person name="Brutnell T.P."/>
            <person name="Doust A.N."/>
            <person name="Tuskan G.A."/>
            <person name="Rokhsar D."/>
            <person name="Devos K.M."/>
        </authorList>
    </citation>
    <scope>NUCLEOTIDE SEQUENCE [LARGE SCALE GENOMIC DNA]</scope>
    <source>
        <strain evidence="2">Yugu1</strain>
    </source>
</reference>
<protein>
    <recommendedName>
        <fullName evidence="1">F-box domain-containing protein</fullName>
    </recommendedName>
</protein>
<dbReference type="EMBL" id="CM003536">
    <property type="protein sequence ID" value="RCV44165.1"/>
    <property type="molecule type" value="Genomic_DNA"/>
</dbReference>
<dbReference type="InterPro" id="IPR001810">
    <property type="entry name" value="F-box_dom"/>
</dbReference>
<evidence type="ECO:0000259" key="1">
    <source>
        <dbReference type="PROSITE" id="PS50181"/>
    </source>
</evidence>
<gene>
    <name evidence="2" type="ORF">SETIT_9G352200v2</name>
</gene>
<dbReference type="STRING" id="4555.A0A368SP11"/>
<accession>A0A368SP11</accession>
<dbReference type="CDD" id="cd22157">
    <property type="entry name" value="F-box_AtFBW1-like"/>
    <property type="match status" value="1"/>
</dbReference>
<proteinExistence type="predicted"/>